<dbReference type="InterPro" id="IPR006047">
    <property type="entry name" value="GH13_cat_dom"/>
</dbReference>
<name>A0ABS8DCQ9_9FIRM</name>
<dbReference type="SMART" id="SM00642">
    <property type="entry name" value="Aamy"/>
    <property type="match status" value="1"/>
</dbReference>
<reference evidence="3 4" key="1">
    <citation type="submission" date="2021-10" db="EMBL/GenBank/DDBJ databases">
        <title>Collection of gut derived symbiotic bacterial strains cultured from healthy donors.</title>
        <authorList>
            <person name="Lin H."/>
            <person name="Littmann E."/>
            <person name="Kohout C."/>
            <person name="Pamer E.G."/>
        </authorList>
    </citation>
    <scope>NUCLEOTIDE SEQUENCE [LARGE SCALE GENOMIC DNA]</scope>
    <source>
        <strain evidence="3 4">DFI.1.165</strain>
    </source>
</reference>
<evidence type="ECO:0000259" key="2">
    <source>
        <dbReference type="SMART" id="SM00642"/>
    </source>
</evidence>
<comment type="caution">
    <text evidence="3">The sequence shown here is derived from an EMBL/GenBank/DDBJ whole genome shotgun (WGS) entry which is preliminary data.</text>
</comment>
<dbReference type="Gene3D" id="2.60.40.1180">
    <property type="entry name" value="Golgi alpha-mannosidase II"/>
    <property type="match status" value="1"/>
</dbReference>
<dbReference type="InterPro" id="IPR013783">
    <property type="entry name" value="Ig-like_fold"/>
</dbReference>
<dbReference type="Proteomes" id="UP001299546">
    <property type="component" value="Unassembled WGS sequence"/>
</dbReference>
<dbReference type="SUPFAM" id="SSF51011">
    <property type="entry name" value="Glycosyl hydrolase domain"/>
    <property type="match status" value="1"/>
</dbReference>
<evidence type="ECO:0000313" key="3">
    <source>
        <dbReference type="EMBL" id="MCB7386197.1"/>
    </source>
</evidence>
<accession>A0ABS8DCQ9</accession>
<dbReference type="InterPro" id="IPR014756">
    <property type="entry name" value="Ig_E-set"/>
</dbReference>
<dbReference type="SUPFAM" id="SSF51445">
    <property type="entry name" value="(Trans)glycosidases"/>
    <property type="match status" value="1"/>
</dbReference>
<dbReference type="InterPro" id="IPR017853">
    <property type="entry name" value="GH"/>
</dbReference>
<feature type="domain" description="Glycosyl hydrolase family 13 catalytic" evidence="2">
    <location>
        <begin position="136"/>
        <end position="447"/>
    </location>
</feature>
<dbReference type="SUPFAM" id="SSF81296">
    <property type="entry name" value="E set domains"/>
    <property type="match status" value="1"/>
</dbReference>
<dbReference type="EMBL" id="JAJCIS010000001">
    <property type="protein sequence ID" value="MCB7386197.1"/>
    <property type="molecule type" value="Genomic_DNA"/>
</dbReference>
<protein>
    <submittedName>
        <fullName evidence="3">Glycogen debranching protein</fullName>
    </submittedName>
</protein>
<gene>
    <name evidence="3" type="ORF">LIZ65_02750</name>
</gene>
<dbReference type="CDD" id="cd11234">
    <property type="entry name" value="E_set_GDE_N"/>
    <property type="match status" value="1"/>
</dbReference>
<dbReference type="PANTHER" id="PTHR43002">
    <property type="entry name" value="GLYCOGEN DEBRANCHING ENZYME"/>
    <property type="match status" value="1"/>
</dbReference>
<keyword evidence="4" id="KW-1185">Reference proteome</keyword>
<comment type="similarity">
    <text evidence="1">Belongs to the glycosyl hydrolase 13 family.</text>
</comment>
<dbReference type="Gene3D" id="3.20.20.80">
    <property type="entry name" value="Glycosidases"/>
    <property type="match status" value="2"/>
</dbReference>
<sequence>MNKEKSYPLPMGATVEGEWVNFSAAAPEESTCELLLYQKGETTPVQVLAMDEDNTAGRIRHIAVCLDTPENYEYNYRIDETIIPDPYGKDFAGRQLWNQERDTQKHEVRTKIVGGTYPWEGDKPLRIPYNEVIAYSLHVRGFTKHASSKIKHKGTFMGIIEKIPYLQELGINQIQCMPVYDFEENLKYTNYWGYGEGYYFAPKSSYAASGDAVSELKLLVKSLHKAGIELVLEMPFDAETGETMMIDCLRYYVREYHIDGFIVNPVRITMDALRRDPFLACTKIMKKQDIYQNTMRRFLKGDEGMVLDVMWWLKRQSEEEGIFNYVAGHNGFTLNDVFSYDGKHNEANGENNQDGPDFNYSWNCGAEGPSRKKTVSELRKKQIRNAFFILLLSQGTPCILAGDEFGNTQKGNNNVYCQDNPTAWLDWSRIPKEAELLSFVKGLISFRKEHRLLYPDREMKGIDYTSCGVPDISYHGENAWQVPSEIASRQLGVYISGQNEKEALFTAYNMHWLPHTFALPTLPKGKRWYEAASTREGILETAIPLKSAREVMLEERTIKVFIGK</sequence>
<proteinExistence type="inferred from homology"/>
<organism evidence="3 4">
    <name type="scientific">Bariatricus massiliensis</name>
    <dbReference type="NCBI Taxonomy" id="1745713"/>
    <lineage>
        <taxon>Bacteria</taxon>
        <taxon>Bacillati</taxon>
        <taxon>Bacillota</taxon>
        <taxon>Clostridia</taxon>
        <taxon>Lachnospirales</taxon>
        <taxon>Lachnospiraceae</taxon>
        <taxon>Bariatricus</taxon>
    </lineage>
</organism>
<evidence type="ECO:0000256" key="1">
    <source>
        <dbReference type="ARBA" id="ARBA00008061"/>
    </source>
</evidence>
<dbReference type="Gene3D" id="2.60.40.10">
    <property type="entry name" value="Immunoglobulins"/>
    <property type="match status" value="1"/>
</dbReference>
<dbReference type="InterPro" id="IPR013780">
    <property type="entry name" value="Glyco_hydro_b"/>
</dbReference>
<dbReference type="Pfam" id="PF00128">
    <property type="entry name" value="Alpha-amylase"/>
    <property type="match status" value="1"/>
</dbReference>
<evidence type="ECO:0000313" key="4">
    <source>
        <dbReference type="Proteomes" id="UP001299546"/>
    </source>
</evidence>
<dbReference type="RefSeq" id="WP_066732814.1">
    <property type="nucleotide sequence ID" value="NZ_JAJCIQ010000001.1"/>
</dbReference>